<name>V3ZL15_LOTGI</name>
<dbReference type="STRING" id="225164.V3ZL15"/>
<dbReference type="GO" id="GO:0030154">
    <property type="term" value="P:cell differentiation"/>
    <property type="evidence" value="ECO:0007669"/>
    <property type="project" value="TreeGrafter"/>
</dbReference>
<dbReference type="PROSITE" id="PS00027">
    <property type="entry name" value="HOMEOBOX_1"/>
    <property type="match status" value="1"/>
</dbReference>
<dbReference type="AlphaFoldDB" id="V3ZL15"/>
<reference evidence="8 9" key="1">
    <citation type="journal article" date="2013" name="Nature">
        <title>Insights into bilaterian evolution from three spiralian genomes.</title>
        <authorList>
            <person name="Simakov O."/>
            <person name="Marletaz F."/>
            <person name="Cho S.J."/>
            <person name="Edsinger-Gonzales E."/>
            <person name="Havlak P."/>
            <person name="Hellsten U."/>
            <person name="Kuo D.H."/>
            <person name="Larsson T."/>
            <person name="Lv J."/>
            <person name="Arendt D."/>
            <person name="Savage R."/>
            <person name="Osoegawa K."/>
            <person name="de Jong P."/>
            <person name="Grimwood J."/>
            <person name="Chapman J.A."/>
            <person name="Shapiro H."/>
            <person name="Aerts A."/>
            <person name="Otillar R.P."/>
            <person name="Terry A.Y."/>
            <person name="Boore J.L."/>
            <person name="Grigoriev I.V."/>
            <person name="Lindberg D.R."/>
            <person name="Seaver E.C."/>
            <person name="Weisblat D.A."/>
            <person name="Putnam N.H."/>
            <person name="Rokhsar D.S."/>
        </authorList>
    </citation>
    <scope>NUCLEOTIDE SEQUENCE [LARGE SCALE GENOMIC DNA]</scope>
</reference>
<dbReference type="CTD" id="20251978"/>
<evidence type="ECO:0000256" key="4">
    <source>
        <dbReference type="ARBA" id="ARBA00023242"/>
    </source>
</evidence>
<evidence type="ECO:0000313" key="8">
    <source>
        <dbReference type="EMBL" id="ESO83095.1"/>
    </source>
</evidence>
<dbReference type="InterPro" id="IPR001356">
    <property type="entry name" value="HD"/>
</dbReference>
<feature type="DNA-binding region" description="Homeobox" evidence="5">
    <location>
        <begin position="3"/>
        <end position="60"/>
    </location>
</feature>
<evidence type="ECO:0000256" key="6">
    <source>
        <dbReference type="RuleBase" id="RU000682"/>
    </source>
</evidence>
<feature type="non-terminal residue" evidence="8">
    <location>
        <position position="60"/>
    </location>
</feature>
<comment type="subcellular location">
    <subcellularLocation>
        <location evidence="1 5 6">Nucleus</location>
    </subcellularLocation>
</comment>
<feature type="domain" description="Homeobox" evidence="7">
    <location>
        <begin position="1"/>
        <end position="59"/>
    </location>
</feature>
<evidence type="ECO:0000256" key="1">
    <source>
        <dbReference type="ARBA" id="ARBA00004123"/>
    </source>
</evidence>
<gene>
    <name evidence="8" type="ORF">LOTGIDRAFT_70560</name>
</gene>
<evidence type="ECO:0000259" key="7">
    <source>
        <dbReference type="PROSITE" id="PS50071"/>
    </source>
</evidence>
<dbReference type="InterPro" id="IPR009057">
    <property type="entry name" value="Homeodomain-like_sf"/>
</dbReference>
<dbReference type="HOGENOM" id="CLU_049543_10_1_1"/>
<dbReference type="Gene3D" id="1.10.10.60">
    <property type="entry name" value="Homeodomain-like"/>
    <property type="match status" value="1"/>
</dbReference>
<proteinExistence type="predicted"/>
<evidence type="ECO:0000256" key="2">
    <source>
        <dbReference type="ARBA" id="ARBA00023125"/>
    </source>
</evidence>
<dbReference type="InterPro" id="IPR020479">
    <property type="entry name" value="HD_metazoa"/>
</dbReference>
<dbReference type="CDD" id="cd00086">
    <property type="entry name" value="homeodomain"/>
    <property type="match status" value="1"/>
</dbReference>
<dbReference type="Proteomes" id="UP000030746">
    <property type="component" value="Unassembled WGS sequence"/>
</dbReference>
<dbReference type="PANTHER" id="PTHR24340">
    <property type="entry name" value="HOMEOBOX PROTEIN NKX"/>
    <property type="match status" value="1"/>
</dbReference>
<dbReference type="PROSITE" id="PS50071">
    <property type="entry name" value="HOMEOBOX_2"/>
    <property type="match status" value="1"/>
</dbReference>
<dbReference type="PANTHER" id="PTHR24340:SF70">
    <property type="entry name" value="NK7.1, ISOFORM A"/>
    <property type="match status" value="1"/>
</dbReference>
<dbReference type="InterPro" id="IPR050394">
    <property type="entry name" value="Homeobox_NK-like"/>
</dbReference>
<dbReference type="EMBL" id="KB203796">
    <property type="protein sequence ID" value="ESO83095.1"/>
    <property type="molecule type" value="Genomic_DNA"/>
</dbReference>
<dbReference type="SMART" id="SM00389">
    <property type="entry name" value="HOX"/>
    <property type="match status" value="1"/>
</dbReference>
<keyword evidence="4 5" id="KW-0539">Nucleus</keyword>
<protein>
    <recommendedName>
        <fullName evidence="7">Homeobox domain-containing protein</fullName>
    </recommendedName>
</protein>
<dbReference type="Pfam" id="PF00046">
    <property type="entry name" value="Homeodomain"/>
    <property type="match status" value="1"/>
</dbReference>
<keyword evidence="9" id="KW-1185">Reference proteome</keyword>
<dbReference type="GO" id="GO:0000981">
    <property type="term" value="F:DNA-binding transcription factor activity, RNA polymerase II-specific"/>
    <property type="evidence" value="ECO:0007669"/>
    <property type="project" value="InterPro"/>
</dbReference>
<evidence type="ECO:0000256" key="5">
    <source>
        <dbReference type="PROSITE-ProRule" id="PRU00108"/>
    </source>
</evidence>
<dbReference type="GO" id="GO:0000978">
    <property type="term" value="F:RNA polymerase II cis-regulatory region sequence-specific DNA binding"/>
    <property type="evidence" value="ECO:0007669"/>
    <property type="project" value="TreeGrafter"/>
</dbReference>
<dbReference type="OrthoDB" id="6159439at2759"/>
<dbReference type="GeneID" id="20251978"/>
<dbReference type="GO" id="GO:0005634">
    <property type="term" value="C:nucleus"/>
    <property type="evidence" value="ECO:0007669"/>
    <property type="project" value="UniProtKB-SubCell"/>
</dbReference>
<dbReference type="RefSeq" id="XP_009066205.1">
    <property type="nucleotide sequence ID" value="XM_009067957.1"/>
</dbReference>
<sequence>KKKARTTFTGRQIFELEKQFEQKKYLSSAERADMANLLNVTETQVKIWFQNRRTKWKKHE</sequence>
<dbReference type="SUPFAM" id="SSF46689">
    <property type="entry name" value="Homeodomain-like"/>
    <property type="match status" value="1"/>
</dbReference>
<organism evidence="8 9">
    <name type="scientific">Lottia gigantea</name>
    <name type="common">Giant owl limpet</name>
    <dbReference type="NCBI Taxonomy" id="225164"/>
    <lineage>
        <taxon>Eukaryota</taxon>
        <taxon>Metazoa</taxon>
        <taxon>Spiralia</taxon>
        <taxon>Lophotrochozoa</taxon>
        <taxon>Mollusca</taxon>
        <taxon>Gastropoda</taxon>
        <taxon>Patellogastropoda</taxon>
        <taxon>Lottioidea</taxon>
        <taxon>Lottiidae</taxon>
        <taxon>Lottia</taxon>
    </lineage>
</organism>
<dbReference type="KEGG" id="lgi:LOTGIDRAFT_70560"/>
<evidence type="ECO:0000313" key="9">
    <source>
        <dbReference type="Proteomes" id="UP000030746"/>
    </source>
</evidence>
<feature type="non-terminal residue" evidence="8">
    <location>
        <position position="1"/>
    </location>
</feature>
<keyword evidence="3 5" id="KW-0371">Homeobox</keyword>
<dbReference type="InterPro" id="IPR017970">
    <property type="entry name" value="Homeobox_CS"/>
</dbReference>
<accession>V3ZL15</accession>
<evidence type="ECO:0000256" key="3">
    <source>
        <dbReference type="ARBA" id="ARBA00023155"/>
    </source>
</evidence>
<dbReference type="PRINTS" id="PR00024">
    <property type="entry name" value="HOMEOBOX"/>
</dbReference>
<keyword evidence="2 5" id="KW-0238">DNA-binding</keyword>